<organism evidence="1 2">
    <name type="scientific">Dentipellis fragilis</name>
    <dbReference type="NCBI Taxonomy" id="205917"/>
    <lineage>
        <taxon>Eukaryota</taxon>
        <taxon>Fungi</taxon>
        <taxon>Dikarya</taxon>
        <taxon>Basidiomycota</taxon>
        <taxon>Agaricomycotina</taxon>
        <taxon>Agaricomycetes</taxon>
        <taxon>Russulales</taxon>
        <taxon>Hericiaceae</taxon>
        <taxon>Dentipellis</taxon>
    </lineage>
</organism>
<dbReference type="EMBL" id="SEOQ01001521">
    <property type="protein sequence ID" value="TFY51418.1"/>
    <property type="molecule type" value="Genomic_DNA"/>
</dbReference>
<evidence type="ECO:0008006" key="3">
    <source>
        <dbReference type="Google" id="ProtNLM"/>
    </source>
</evidence>
<dbReference type="Proteomes" id="UP000298327">
    <property type="component" value="Unassembled WGS sequence"/>
</dbReference>
<keyword evidence="2" id="KW-1185">Reference proteome</keyword>
<comment type="caution">
    <text evidence="1">The sequence shown here is derived from an EMBL/GenBank/DDBJ whole genome shotgun (WGS) entry which is preliminary data.</text>
</comment>
<name>A0A4Y9XNT2_9AGAM</name>
<dbReference type="OrthoDB" id="2548233at2759"/>
<dbReference type="Gene3D" id="3.30.559.30">
    <property type="entry name" value="Nonribosomal peptide synthetase, condensation domain"/>
    <property type="match status" value="1"/>
</dbReference>
<sequence length="388" mass="43729">DIGNHVPSVRRVPELDVEAFISERNQTRADWTLSDGSQQIMRCYLLIGADERHAVFFHGSHTLMDACPTLRAFGNLLCCMCHDSNKDLADLPWGTEWTNLPVGPVSATGGPRDDWETSGIEMIQKVVQAHQPETPTRGLVPQRQTVMKSSKPVHVHSILSDDVSAELLRAVKNHGHGLTISHIFEAAQALAILKLHPVPEEDLVTSHITWPGAIYTLDGWMVPPYNSEMRFVSSLGLFPIIVQCKEILWQAQREERIVSLAKIIESQWKEYLVRPHFPHLLAVIIQLNPPLVPTISSNPYSTTYTNLGIIDKVLPKIWAVDETGSDTIVIQDMSFGHWLTTPTVLMHIWTMESKIHVQVEANDMWDEDYLQSYLDEIVHQAENVLPLA</sequence>
<evidence type="ECO:0000313" key="2">
    <source>
        <dbReference type="Proteomes" id="UP000298327"/>
    </source>
</evidence>
<protein>
    <recommendedName>
        <fullName evidence="3">Condensation domain-containing protein</fullName>
    </recommendedName>
</protein>
<evidence type="ECO:0000313" key="1">
    <source>
        <dbReference type="EMBL" id="TFY51418.1"/>
    </source>
</evidence>
<dbReference type="AlphaFoldDB" id="A0A4Y9XNT2"/>
<dbReference type="PANTHER" id="PTHR42034:SF1">
    <property type="entry name" value="CONDENSATION DOMAIN-CONTAINING PROTEIN"/>
    <property type="match status" value="1"/>
</dbReference>
<gene>
    <name evidence="1" type="ORF">EVG20_g11008</name>
</gene>
<reference evidence="1 2" key="1">
    <citation type="submission" date="2019-02" db="EMBL/GenBank/DDBJ databases">
        <title>Genome sequencing of the rare red list fungi Dentipellis fragilis.</title>
        <authorList>
            <person name="Buettner E."/>
            <person name="Kellner H."/>
        </authorList>
    </citation>
    <scope>NUCLEOTIDE SEQUENCE [LARGE SCALE GENOMIC DNA]</scope>
    <source>
        <strain evidence="1 2">DSM 105465</strain>
    </source>
</reference>
<proteinExistence type="predicted"/>
<dbReference type="InterPro" id="IPR023213">
    <property type="entry name" value="CAT-like_dom_sf"/>
</dbReference>
<dbReference type="Gene3D" id="3.30.559.10">
    <property type="entry name" value="Chloramphenicol acetyltransferase-like domain"/>
    <property type="match status" value="1"/>
</dbReference>
<feature type="non-terminal residue" evidence="1">
    <location>
        <position position="1"/>
    </location>
</feature>
<accession>A0A4Y9XNT2</accession>
<dbReference type="PANTHER" id="PTHR42034">
    <property type="entry name" value="CHROMOSOME 7, WHOLE GENOME SHOTGUN SEQUENCE-RELATED"/>
    <property type="match status" value="1"/>
</dbReference>